<dbReference type="SUPFAM" id="SSF51735">
    <property type="entry name" value="NAD(P)-binding Rossmann-fold domains"/>
    <property type="match status" value="1"/>
</dbReference>
<dbReference type="OrthoDB" id="10268090at2759"/>
<dbReference type="InterPro" id="IPR005097">
    <property type="entry name" value="Sacchrp_dh_NADP-bd"/>
</dbReference>
<dbReference type="InterPro" id="IPR051276">
    <property type="entry name" value="Saccharopine_DH-like_oxidrdct"/>
</dbReference>
<keyword evidence="4" id="KW-1185">Reference proteome</keyword>
<evidence type="ECO:0000313" key="3">
    <source>
        <dbReference type="EMBL" id="CAG9827669.1"/>
    </source>
</evidence>
<dbReference type="GO" id="GO:0009247">
    <property type="term" value="P:glycolipid biosynthetic process"/>
    <property type="evidence" value="ECO:0007669"/>
    <property type="project" value="TreeGrafter"/>
</dbReference>
<dbReference type="AlphaFoldDB" id="A0A9N9SR82"/>
<proteinExistence type="inferred from homology"/>
<name>A0A9N9SR82_DIABA</name>
<gene>
    <name evidence="3" type="ORF">DIABBA_LOCUS1652</name>
</gene>
<dbReference type="GO" id="GO:0005886">
    <property type="term" value="C:plasma membrane"/>
    <property type="evidence" value="ECO:0007669"/>
    <property type="project" value="TreeGrafter"/>
</dbReference>
<dbReference type="GO" id="GO:0005811">
    <property type="term" value="C:lipid droplet"/>
    <property type="evidence" value="ECO:0007669"/>
    <property type="project" value="TreeGrafter"/>
</dbReference>
<evidence type="ECO:0000259" key="2">
    <source>
        <dbReference type="Pfam" id="PF03435"/>
    </source>
</evidence>
<organism evidence="3 4">
    <name type="scientific">Diabrotica balteata</name>
    <name type="common">Banded cucumber beetle</name>
    <dbReference type="NCBI Taxonomy" id="107213"/>
    <lineage>
        <taxon>Eukaryota</taxon>
        <taxon>Metazoa</taxon>
        <taxon>Ecdysozoa</taxon>
        <taxon>Arthropoda</taxon>
        <taxon>Hexapoda</taxon>
        <taxon>Insecta</taxon>
        <taxon>Pterygota</taxon>
        <taxon>Neoptera</taxon>
        <taxon>Endopterygota</taxon>
        <taxon>Coleoptera</taxon>
        <taxon>Polyphaga</taxon>
        <taxon>Cucujiformia</taxon>
        <taxon>Chrysomeloidea</taxon>
        <taxon>Chrysomelidae</taxon>
        <taxon>Galerucinae</taxon>
        <taxon>Diabroticina</taxon>
        <taxon>Diabroticites</taxon>
        <taxon>Diabrotica</taxon>
    </lineage>
</organism>
<comment type="similarity">
    <text evidence="1">Belongs to the saccharopine dehydrogenase family.</text>
</comment>
<dbReference type="EMBL" id="OU898276">
    <property type="protein sequence ID" value="CAG9827669.1"/>
    <property type="molecule type" value="Genomic_DNA"/>
</dbReference>
<sequence length="433" mass="48621">MMSDQRLDLLLFGASGFTGNKCIPYLYTISKENGRNLTWGVSGRSEEKLRKGLEMTGQKIGADLSNIPIIVADIKDHESIKQMVKKTRVLINCCGPYKYLGKPVVEACIAAGTHHVDVTAEPEFVDMLSTDCHEAAKEKGVYVVTTCGMECIPTDLGLTYLEEKFDGVLNSLVAYLEAWQDDKSSGPGVGYGTWASLVHGMKHGTQFRRLKERMFPGRKPAPFQPELKVNYFPHHAKVVDGWSLVYPAVDKQVMRKSQTYLYEHENKRPVQVETLINIKSTLHLIGISIGFSVWLMFAQFWCGRYLLLNYPRAFTYGLFSKDKLPEDKIVENCWYQITWYGEGWKEKLPDKDAQYSTPPNKSIVAQLKAKNPGYALTCAGIVGSAVMILTEREKLPPSGGVYTPGAAFRKTSLMKLLMDYKTLTIDILSINDL</sequence>
<dbReference type="PANTHER" id="PTHR12286:SF5">
    <property type="entry name" value="SACCHAROPINE DEHYDROGENASE-LIKE OXIDOREDUCTASE"/>
    <property type="match status" value="1"/>
</dbReference>
<reference evidence="3" key="1">
    <citation type="submission" date="2022-01" db="EMBL/GenBank/DDBJ databases">
        <authorList>
            <person name="King R."/>
        </authorList>
    </citation>
    <scope>NUCLEOTIDE SEQUENCE</scope>
</reference>
<dbReference type="Proteomes" id="UP001153709">
    <property type="component" value="Chromosome 1"/>
</dbReference>
<dbReference type="FunFam" id="3.40.50.720:FF:000178">
    <property type="entry name" value="Saccharopine dehydrogenase-like oxidoreductase"/>
    <property type="match status" value="1"/>
</dbReference>
<dbReference type="Pfam" id="PF03435">
    <property type="entry name" value="Sacchrp_dh_NADP"/>
    <property type="match status" value="1"/>
</dbReference>
<dbReference type="PANTHER" id="PTHR12286">
    <property type="entry name" value="SACCHAROPINE DEHYDROGENASE-LIKE OXIDOREDUCTASE"/>
    <property type="match status" value="1"/>
</dbReference>
<dbReference type="Gene3D" id="3.40.50.720">
    <property type="entry name" value="NAD(P)-binding Rossmann-like Domain"/>
    <property type="match status" value="1"/>
</dbReference>
<dbReference type="GO" id="GO:0005739">
    <property type="term" value="C:mitochondrion"/>
    <property type="evidence" value="ECO:0007669"/>
    <property type="project" value="TreeGrafter"/>
</dbReference>
<dbReference type="InterPro" id="IPR036291">
    <property type="entry name" value="NAD(P)-bd_dom_sf"/>
</dbReference>
<protein>
    <recommendedName>
        <fullName evidence="2">Saccharopine dehydrogenase NADP binding domain-containing protein</fullName>
    </recommendedName>
</protein>
<accession>A0A9N9SR82</accession>
<evidence type="ECO:0000256" key="1">
    <source>
        <dbReference type="ARBA" id="ARBA00038048"/>
    </source>
</evidence>
<feature type="domain" description="Saccharopine dehydrogenase NADP binding" evidence="2">
    <location>
        <begin position="10"/>
        <end position="144"/>
    </location>
</feature>
<evidence type="ECO:0000313" key="4">
    <source>
        <dbReference type="Proteomes" id="UP001153709"/>
    </source>
</evidence>